<sequence length="311" mass="35993">MGFSEEKAETVWNLWELDTDQKEPSGDSDEEWRRSLDAYGIKQQLKDAIMDPEFSYLRLSQSCRHWIKDTMDIHYKSAQRRMFDSERASSTQIFAKPTEGKKFSDGIEYRPRYPGFFPVYMAVDEDRIHHVFDGEGNLDNLDQLRTTHPSDFSGSPGCFYFTPQFKLAELHARYANRRAPTASIAVLSVCVSWEELMRLSDIGKACSLSGPDWGGYVWGCRNGLTPRPTGLFSKYGKATMLHGWVPRNLDSWREYARMVIENEFTSNNVHMLNQPNGSSDWKARQWMFSASEGAQFLKEHAKFRVLKYEDL</sequence>
<organism evidence="1 2">
    <name type="scientific">Colletotrichum kahawae</name>
    <name type="common">Coffee berry disease fungus</name>
    <dbReference type="NCBI Taxonomy" id="34407"/>
    <lineage>
        <taxon>Eukaryota</taxon>
        <taxon>Fungi</taxon>
        <taxon>Dikarya</taxon>
        <taxon>Ascomycota</taxon>
        <taxon>Pezizomycotina</taxon>
        <taxon>Sordariomycetes</taxon>
        <taxon>Hypocreomycetidae</taxon>
        <taxon>Glomerellales</taxon>
        <taxon>Glomerellaceae</taxon>
        <taxon>Colletotrichum</taxon>
        <taxon>Colletotrichum gloeosporioides species complex</taxon>
    </lineage>
</organism>
<keyword evidence="2" id="KW-1185">Reference proteome</keyword>
<protein>
    <submittedName>
        <fullName evidence="1">Uncharacterized protein</fullName>
    </submittedName>
</protein>
<accession>A0AAD9Y1B3</accession>
<dbReference type="Proteomes" id="UP001281614">
    <property type="component" value="Unassembled WGS sequence"/>
</dbReference>
<dbReference type="AlphaFoldDB" id="A0AAD9Y1B3"/>
<gene>
    <name evidence="1" type="ORF">CKAH01_09610</name>
</gene>
<proteinExistence type="predicted"/>
<name>A0AAD9Y1B3_COLKA</name>
<dbReference type="EMBL" id="VYYT01000677">
    <property type="protein sequence ID" value="KAK2730363.1"/>
    <property type="molecule type" value="Genomic_DNA"/>
</dbReference>
<evidence type="ECO:0000313" key="1">
    <source>
        <dbReference type="EMBL" id="KAK2730363.1"/>
    </source>
</evidence>
<comment type="caution">
    <text evidence="1">The sequence shown here is derived from an EMBL/GenBank/DDBJ whole genome shotgun (WGS) entry which is preliminary data.</text>
</comment>
<reference evidence="1" key="1">
    <citation type="submission" date="2023-02" db="EMBL/GenBank/DDBJ databases">
        <title>Colletotrichum kahawae CIFC_Que2 genome sequencing and assembly.</title>
        <authorList>
            <person name="Baroncelli R."/>
        </authorList>
    </citation>
    <scope>NUCLEOTIDE SEQUENCE</scope>
    <source>
        <strain evidence="1">CIFC_Que2</strain>
    </source>
</reference>
<evidence type="ECO:0000313" key="2">
    <source>
        <dbReference type="Proteomes" id="UP001281614"/>
    </source>
</evidence>